<proteinExistence type="predicted"/>
<evidence type="ECO:0000313" key="1">
    <source>
        <dbReference type="EMBL" id="CAA9380446.1"/>
    </source>
</evidence>
<sequence>MLIEPVLREAGAPVARAGPRRRRWAVVAA</sequence>
<feature type="non-terminal residue" evidence="1">
    <location>
        <position position="29"/>
    </location>
</feature>
<organism evidence="1">
    <name type="scientific">uncultured Pseudonocardia sp</name>
    <dbReference type="NCBI Taxonomy" id="211455"/>
    <lineage>
        <taxon>Bacteria</taxon>
        <taxon>Bacillati</taxon>
        <taxon>Actinomycetota</taxon>
        <taxon>Actinomycetes</taxon>
        <taxon>Pseudonocardiales</taxon>
        <taxon>Pseudonocardiaceae</taxon>
        <taxon>Pseudonocardia</taxon>
        <taxon>environmental samples</taxon>
    </lineage>
</organism>
<protein>
    <submittedName>
        <fullName evidence="1">Uncharacterized protein</fullName>
    </submittedName>
</protein>
<accession>A0A6J4NBX0</accession>
<gene>
    <name evidence="1" type="ORF">AVDCRST_MAG66-249</name>
</gene>
<dbReference type="EMBL" id="CADCUS010000035">
    <property type="protein sequence ID" value="CAA9380446.1"/>
    <property type="molecule type" value="Genomic_DNA"/>
</dbReference>
<name>A0A6J4NBX0_9PSEU</name>
<dbReference type="AlphaFoldDB" id="A0A6J4NBX0"/>
<reference evidence="1" key="1">
    <citation type="submission" date="2020-02" db="EMBL/GenBank/DDBJ databases">
        <authorList>
            <person name="Meier V. D."/>
        </authorList>
    </citation>
    <scope>NUCLEOTIDE SEQUENCE</scope>
    <source>
        <strain evidence="1">AVDCRST_MAG66</strain>
    </source>
</reference>